<sequence>MQNLARLFSLILLLSIPACTHEEKEPLRVGTILWPGSEPIFLARDLGYIDDGSIRLVEYTTLGEASREFRNGMLDAAFITFDIALQLQQQGIEPRVVLVIDYSEGADAIVARPGVRRLEDLRGKRVAVEDMVVSIYVLGRALKMAGLQPSDIQVVRIPVDQQLRSYESGQVDAVVTYEPFVDKLRAAGAHTIFDSRQLPGEIVDVLVVNKDVLEKSPEQVEQLVQGWLQARHYLEEHPADALARMSPRLDTSPSELASMFDKLRMLSLEENLSLLGKPSSPLVESARQLQRFMLEEGLLREPVQPEQMLDARPLEALQESR</sequence>
<evidence type="ECO:0000256" key="2">
    <source>
        <dbReference type="ARBA" id="ARBA00010742"/>
    </source>
</evidence>
<dbReference type="Gene3D" id="3.40.190.10">
    <property type="entry name" value="Periplasmic binding protein-like II"/>
    <property type="match status" value="2"/>
</dbReference>
<evidence type="ECO:0000313" key="4">
    <source>
        <dbReference type="EMBL" id="MCY1075508.1"/>
    </source>
</evidence>
<comment type="similarity">
    <text evidence="2">Belongs to the bacterial solute-binding protein SsuA/TauA family.</text>
</comment>
<dbReference type="EMBL" id="JAPNKA010000001">
    <property type="protein sequence ID" value="MCY1075508.1"/>
    <property type="molecule type" value="Genomic_DNA"/>
</dbReference>
<protein>
    <submittedName>
        <fullName evidence="4">ABC transporter substrate-binding protein</fullName>
    </submittedName>
</protein>
<proteinExistence type="inferred from homology"/>
<comment type="caution">
    <text evidence="4">The sequence shown here is derived from an EMBL/GenBank/DDBJ whole genome shotgun (WGS) entry which is preliminary data.</text>
</comment>
<organism evidence="4 5">
    <name type="scientific">Archangium lansingense</name>
    <dbReference type="NCBI Taxonomy" id="2995310"/>
    <lineage>
        <taxon>Bacteria</taxon>
        <taxon>Pseudomonadati</taxon>
        <taxon>Myxococcota</taxon>
        <taxon>Myxococcia</taxon>
        <taxon>Myxococcales</taxon>
        <taxon>Cystobacterineae</taxon>
        <taxon>Archangiaceae</taxon>
        <taxon>Archangium</taxon>
    </lineage>
</organism>
<dbReference type="Pfam" id="PF13379">
    <property type="entry name" value="NMT1_2"/>
    <property type="match status" value="1"/>
</dbReference>
<comment type="subcellular location">
    <subcellularLocation>
        <location evidence="1">Periplasm</location>
    </subcellularLocation>
</comment>
<dbReference type="SUPFAM" id="SSF53850">
    <property type="entry name" value="Periplasmic binding protein-like II"/>
    <property type="match status" value="1"/>
</dbReference>
<evidence type="ECO:0000256" key="1">
    <source>
        <dbReference type="ARBA" id="ARBA00004418"/>
    </source>
</evidence>
<dbReference type="RefSeq" id="WP_267534439.1">
    <property type="nucleotide sequence ID" value="NZ_JAPNKA010000001.1"/>
</dbReference>
<accession>A0ABT4A1J6</accession>
<dbReference type="Proteomes" id="UP001207654">
    <property type="component" value="Unassembled WGS sequence"/>
</dbReference>
<keyword evidence="5" id="KW-1185">Reference proteome</keyword>
<dbReference type="PANTHER" id="PTHR30024:SF47">
    <property type="entry name" value="TAURINE-BINDING PERIPLASMIC PROTEIN"/>
    <property type="match status" value="1"/>
</dbReference>
<evidence type="ECO:0000313" key="5">
    <source>
        <dbReference type="Proteomes" id="UP001207654"/>
    </source>
</evidence>
<evidence type="ECO:0000256" key="3">
    <source>
        <dbReference type="ARBA" id="ARBA00022729"/>
    </source>
</evidence>
<dbReference type="PANTHER" id="PTHR30024">
    <property type="entry name" value="ALIPHATIC SULFONATES-BINDING PROTEIN-RELATED"/>
    <property type="match status" value="1"/>
</dbReference>
<reference evidence="4 5" key="1">
    <citation type="submission" date="2022-11" db="EMBL/GenBank/DDBJ databases">
        <title>Minimal conservation of predation-associated metabolite biosynthetic gene clusters underscores biosynthetic potential of Myxococcota including descriptions for ten novel species: Archangium lansinium sp. nov., Myxococcus landrumus sp. nov., Nannocystis bai.</title>
        <authorList>
            <person name="Ahearne A."/>
            <person name="Stevens C."/>
            <person name="Phillips K."/>
        </authorList>
    </citation>
    <scope>NUCLEOTIDE SEQUENCE [LARGE SCALE GENOMIC DNA]</scope>
    <source>
        <strain evidence="4 5">MIWBW</strain>
    </source>
</reference>
<keyword evidence="3" id="KW-0732">Signal</keyword>
<name>A0ABT4A1J6_9BACT</name>
<gene>
    <name evidence="4" type="ORF">OV287_13535</name>
</gene>